<dbReference type="GO" id="GO:0005975">
    <property type="term" value="P:carbohydrate metabolic process"/>
    <property type="evidence" value="ECO:0007669"/>
    <property type="project" value="InterPro"/>
</dbReference>
<dbReference type="InterPro" id="IPR008928">
    <property type="entry name" value="6-hairpin_glycosidase_sf"/>
</dbReference>
<dbReference type="OrthoDB" id="181472at2"/>
<proteinExistence type="predicted"/>
<evidence type="ECO:0000313" key="2">
    <source>
        <dbReference type="Proteomes" id="UP000186551"/>
    </source>
</evidence>
<evidence type="ECO:0000313" key="1">
    <source>
        <dbReference type="EMBL" id="OKL42059.1"/>
    </source>
</evidence>
<dbReference type="RefSeq" id="WP_073850500.1">
    <property type="nucleotide sequence ID" value="NZ_LVWA01000002.1"/>
</dbReference>
<name>A0A1Q5PIL3_9BACT</name>
<comment type="caution">
    <text evidence="1">The sequence shown here is derived from an EMBL/GenBank/DDBJ whole genome shotgun (WGS) entry which is preliminary data.</text>
</comment>
<organism evidence="1 2">
    <name type="scientific">Pontibacter flavimaris</name>
    <dbReference type="NCBI Taxonomy" id="1797110"/>
    <lineage>
        <taxon>Bacteria</taxon>
        <taxon>Pseudomonadati</taxon>
        <taxon>Bacteroidota</taxon>
        <taxon>Cytophagia</taxon>
        <taxon>Cytophagales</taxon>
        <taxon>Hymenobacteraceae</taxon>
        <taxon>Pontibacter</taxon>
    </lineage>
</organism>
<sequence>MKRRNFIQNAALAGGFVMLDPLSAVGAPSLTDILSKRFPEVRTPEAKRHFSSKVIEKAIKEFGKKVKDEELAWLFNNCFPNTLDTTVTYSEKNGRPDTYVITGDIDAMWLRDSSAQVWPYLPFTKKDKNLKNLIAGVINRQTSYVLKDPYANAFYNDPTQTGHWVKDITDMQPGVHERKWEIDSLCYPIRLGYGYWKTTGDTSPFNEDWQNAIKLILKTFKNQQLKDGKGDYSFQRETASGTDTRALQGYGYPVKPVGLIASAFRPSDDATVFSFLVPSNFFAVVSLQQAAEMMTELAKDKATADELKQLSDEVKVALQNHAVVNHPNHGKIYAFEVDGYGNHLLMDDANVPSLLSLPYLGAVDSEDPIYKNTRRFILSLDNPFFFKGKVAEGIGGPHIAVDTIWHMSIIVQALTTKDEKEIQKCIGMLKSTHAGTGFMHEAFHKDDASQFTRKWFAWANTLFGELLWKTYQEKPQLL</sequence>
<dbReference type="EMBL" id="LVWA01000002">
    <property type="protein sequence ID" value="OKL42059.1"/>
    <property type="molecule type" value="Genomic_DNA"/>
</dbReference>
<gene>
    <name evidence="1" type="ORF">A3841_08650</name>
</gene>
<dbReference type="InterPro" id="IPR008313">
    <property type="entry name" value="GH125"/>
</dbReference>
<dbReference type="SMART" id="SM01149">
    <property type="entry name" value="DUF1237"/>
    <property type="match status" value="1"/>
</dbReference>
<dbReference type="PANTHER" id="PTHR31047:SF0">
    <property type="entry name" value="MEIOTICALLY UP-REGULATED GENE 157 PROTEIN"/>
    <property type="match status" value="1"/>
</dbReference>
<dbReference type="AlphaFoldDB" id="A0A1Q5PIL3"/>
<dbReference type="PANTHER" id="PTHR31047">
    <property type="entry name" value="MEIOTICALLY UP-REGULATED GENE 157 PROTEIN"/>
    <property type="match status" value="1"/>
</dbReference>
<dbReference type="InterPro" id="IPR012341">
    <property type="entry name" value="6hp_glycosidase-like_sf"/>
</dbReference>
<protein>
    <submittedName>
        <fullName evidence="1">Tat pathway signal protein</fullName>
    </submittedName>
</protein>
<dbReference type="Pfam" id="PF06824">
    <property type="entry name" value="Glyco_hydro_125"/>
    <property type="match status" value="1"/>
</dbReference>
<keyword evidence="2" id="KW-1185">Reference proteome</keyword>
<dbReference type="Proteomes" id="UP000186551">
    <property type="component" value="Unassembled WGS sequence"/>
</dbReference>
<dbReference type="Gene3D" id="1.50.10.10">
    <property type="match status" value="1"/>
</dbReference>
<dbReference type="STRING" id="1797110.A3841_08650"/>
<dbReference type="PIRSF" id="PIRSF028846">
    <property type="entry name" value="UCP028846"/>
    <property type="match status" value="1"/>
</dbReference>
<dbReference type="SUPFAM" id="SSF48208">
    <property type="entry name" value="Six-hairpin glycosidases"/>
    <property type="match status" value="1"/>
</dbReference>
<reference evidence="1 2" key="1">
    <citation type="submission" date="2016-03" db="EMBL/GenBank/DDBJ databases">
        <title>Genome sequence of Pontibacter sp. nov., of the family cytophagaceae, isolated from marine sediment of the Yellow Sea, China.</title>
        <authorList>
            <person name="Zhang G."/>
            <person name="Zhang R."/>
        </authorList>
    </citation>
    <scope>NUCLEOTIDE SEQUENCE [LARGE SCALE GENOMIC DNA]</scope>
    <source>
        <strain evidence="1 2">S10-8</strain>
    </source>
</reference>
<accession>A0A1Q5PIL3</accession>